<dbReference type="GO" id="GO:0000166">
    <property type="term" value="F:nucleotide binding"/>
    <property type="evidence" value="ECO:0007669"/>
    <property type="project" value="UniProtKB-KW"/>
</dbReference>
<dbReference type="EMBL" id="LT629758">
    <property type="protein sequence ID" value="SDT06753.1"/>
    <property type="molecule type" value="Genomic_DNA"/>
</dbReference>
<comment type="subcellular location">
    <subcellularLocation>
        <location evidence="1">Cell membrane</location>
    </subcellularLocation>
</comment>
<evidence type="ECO:0000256" key="3">
    <source>
        <dbReference type="ARBA" id="ARBA00022692"/>
    </source>
</evidence>
<name>A0A1H1XBN9_9ACTN</name>
<evidence type="ECO:0000313" key="11">
    <source>
        <dbReference type="Proteomes" id="UP000198688"/>
    </source>
</evidence>
<evidence type="ECO:0000256" key="7">
    <source>
        <dbReference type="ARBA" id="ARBA00023136"/>
    </source>
</evidence>
<dbReference type="Proteomes" id="UP000198688">
    <property type="component" value="Chromosome I"/>
</dbReference>
<evidence type="ECO:0000256" key="8">
    <source>
        <dbReference type="SAM" id="Phobius"/>
    </source>
</evidence>
<keyword evidence="2" id="KW-1003">Cell membrane</keyword>
<dbReference type="InterPro" id="IPR043760">
    <property type="entry name" value="PycTM_dom"/>
</dbReference>
<evidence type="ECO:0000259" key="9">
    <source>
        <dbReference type="Pfam" id="PF18967"/>
    </source>
</evidence>
<evidence type="ECO:0000256" key="1">
    <source>
        <dbReference type="ARBA" id="ARBA00004236"/>
    </source>
</evidence>
<feature type="transmembrane region" description="Helical" evidence="8">
    <location>
        <begin position="50"/>
        <end position="67"/>
    </location>
</feature>
<keyword evidence="5 8" id="KW-1133">Transmembrane helix</keyword>
<evidence type="ECO:0000313" key="10">
    <source>
        <dbReference type="EMBL" id="SDT06753.1"/>
    </source>
</evidence>
<protein>
    <recommendedName>
        <fullName evidence="9">Pycsar effector protein domain-containing protein</fullName>
    </recommendedName>
</protein>
<dbReference type="GO" id="GO:0051607">
    <property type="term" value="P:defense response to virus"/>
    <property type="evidence" value="ECO:0007669"/>
    <property type="project" value="UniProtKB-KW"/>
</dbReference>
<keyword evidence="11" id="KW-1185">Reference proteome</keyword>
<accession>A0A1H1XBN9</accession>
<proteinExistence type="predicted"/>
<evidence type="ECO:0000256" key="5">
    <source>
        <dbReference type="ARBA" id="ARBA00022989"/>
    </source>
</evidence>
<feature type="domain" description="Pycsar effector protein" evidence="9">
    <location>
        <begin position="8"/>
        <end position="66"/>
    </location>
</feature>
<gene>
    <name evidence="10" type="ORF">SAMN04489716_2411</name>
</gene>
<evidence type="ECO:0000256" key="6">
    <source>
        <dbReference type="ARBA" id="ARBA00023118"/>
    </source>
</evidence>
<keyword evidence="7 8" id="KW-0472">Membrane</keyword>
<dbReference type="GO" id="GO:0005886">
    <property type="term" value="C:plasma membrane"/>
    <property type="evidence" value="ECO:0007669"/>
    <property type="project" value="UniProtKB-SubCell"/>
</dbReference>
<evidence type="ECO:0000256" key="4">
    <source>
        <dbReference type="ARBA" id="ARBA00022741"/>
    </source>
</evidence>
<evidence type="ECO:0000256" key="2">
    <source>
        <dbReference type="ARBA" id="ARBA00022475"/>
    </source>
</evidence>
<dbReference type="Pfam" id="PF18967">
    <property type="entry name" value="PycTM"/>
    <property type="match status" value="1"/>
</dbReference>
<sequence>MARRFGTDREGFVAAWLAAAVDHEATERAVATQIWAANLIANRKFTRVRWSIRLLVAGIAVLTLTVLS</sequence>
<keyword evidence="4" id="KW-0547">Nucleotide-binding</keyword>
<keyword evidence="6" id="KW-0051">Antiviral defense</keyword>
<dbReference type="OrthoDB" id="3384499at2"/>
<reference evidence="10 11" key="1">
    <citation type="submission" date="2016-10" db="EMBL/GenBank/DDBJ databases">
        <authorList>
            <person name="de Groot N.N."/>
        </authorList>
    </citation>
    <scope>NUCLEOTIDE SEQUENCE [LARGE SCALE GENOMIC DNA]</scope>
    <source>
        <strain evidence="10 11">DSM 43941</strain>
    </source>
</reference>
<dbReference type="AlphaFoldDB" id="A0A1H1XBN9"/>
<keyword evidence="3 8" id="KW-0812">Transmembrane</keyword>
<organism evidence="10 11">
    <name type="scientific">Actinoplanes derwentensis</name>
    <dbReference type="NCBI Taxonomy" id="113562"/>
    <lineage>
        <taxon>Bacteria</taxon>
        <taxon>Bacillati</taxon>
        <taxon>Actinomycetota</taxon>
        <taxon>Actinomycetes</taxon>
        <taxon>Micromonosporales</taxon>
        <taxon>Micromonosporaceae</taxon>
        <taxon>Actinoplanes</taxon>
    </lineage>
</organism>